<evidence type="ECO:0000313" key="3">
    <source>
        <dbReference type="Proteomes" id="UP000187191"/>
    </source>
</evidence>
<proteinExistence type="predicted"/>
<dbReference type="Proteomes" id="UP000187191">
    <property type="component" value="Chromosome"/>
</dbReference>
<dbReference type="EMBL" id="CP015588">
    <property type="protein sequence ID" value="APY85279.1"/>
    <property type="molecule type" value="Genomic_DNA"/>
</dbReference>
<gene>
    <name evidence="1" type="ORF">A7J05_05665</name>
    <name evidence="2" type="ORF">I8755_31220</name>
</gene>
<dbReference type="SUPFAM" id="SSF48613">
    <property type="entry name" value="Heme oxygenase-like"/>
    <property type="match status" value="1"/>
</dbReference>
<evidence type="ECO:0000313" key="1">
    <source>
        <dbReference type="EMBL" id="APY85279.1"/>
    </source>
</evidence>
<dbReference type="AlphaFoldDB" id="A0A1P8TCC8"/>
<sequence>MTTRHSRVLLAKIGLLLPRLAATSRELWDSPRLRDLYPEYLCMLHTAIRSTVPLMECALEEAGKRAGDPAADALATYLTRHIREEQGHDEWLRQDLDALGFDPREPLQRVPDAAVANLVGAQYYWIRHYHPACLLGHVAVLEGNPPSPGLVDELMRRTGYPRAGFRTLERHAALDVKHRDELLRTIDGMPLTHDLATAVGLSALHSVDAADAALRAVLASRRAPALAATRA</sequence>
<reference evidence="2 4" key="2">
    <citation type="submission" date="2020-12" db="EMBL/GenBank/DDBJ databases">
        <title>Identification and biosynthesis of polyene macrolides produced by Streptomyces alfalfae Men-myco-93-63.</title>
        <authorList>
            <person name="Liu D."/>
            <person name="Li Y."/>
            <person name="Liu L."/>
            <person name="Han X."/>
            <person name="Shen F."/>
        </authorList>
    </citation>
    <scope>NUCLEOTIDE SEQUENCE [LARGE SCALE GENOMIC DNA]</scope>
    <source>
        <strain evidence="2 4">Men-myco-93-63</strain>
    </source>
</reference>
<reference evidence="1 3" key="1">
    <citation type="submission" date="2016-05" db="EMBL/GenBank/DDBJ databases">
        <authorList>
            <person name="Gu J."/>
        </authorList>
    </citation>
    <scope>NUCLEOTIDE SEQUENCE [LARGE SCALE GENOMIC DNA]</scope>
    <source>
        <strain evidence="1 3">ACCC40021</strain>
    </source>
</reference>
<dbReference type="Pfam" id="PF14518">
    <property type="entry name" value="Haem_oxygenas_2"/>
    <property type="match status" value="1"/>
</dbReference>
<evidence type="ECO:0000313" key="4">
    <source>
        <dbReference type="Proteomes" id="UP000596130"/>
    </source>
</evidence>
<evidence type="ECO:0000313" key="2">
    <source>
        <dbReference type="EMBL" id="QQC92370.1"/>
    </source>
</evidence>
<name>A0A1P8TCC8_9ACTN</name>
<dbReference type="Proteomes" id="UP000596130">
    <property type="component" value="Chromosome"/>
</dbReference>
<keyword evidence="3" id="KW-1185">Reference proteome</keyword>
<dbReference type="EMBL" id="CP065959">
    <property type="protein sequence ID" value="QQC92370.1"/>
    <property type="molecule type" value="Genomic_DNA"/>
</dbReference>
<dbReference type="InterPro" id="IPR016084">
    <property type="entry name" value="Haem_Oase-like_multi-hlx"/>
</dbReference>
<dbReference type="OrthoDB" id="112625at2"/>
<dbReference type="KEGG" id="ssia:A7J05_05665"/>
<dbReference type="Gene3D" id="1.20.910.10">
    <property type="entry name" value="Heme oxygenase-like"/>
    <property type="match status" value="1"/>
</dbReference>
<dbReference type="RefSeq" id="WP_062783371.1">
    <property type="nucleotide sequence ID" value="NZ_CP015588.1"/>
</dbReference>
<accession>A0A1P8TCC8</accession>
<dbReference type="SMART" id="SM01236">
    <property type="entry name" value="Haem_oxygenase_2"/>
    <property type="match status" value="1"/>
</dbReference>
<protein>
    <submittedName>
        <fullName evidence="2">Iron-containing redox enzyme family protein</fullName>
    </submittedName>
</protein>
<organism evidence="2 4">
    <name type="scientific">Streptomyces alfalfae</name>
    <dbReference type="NCBI Taxonomy" id="1642299"/>
    <lineage>
        <taxon>Bacteria</taxon>
        <taxon>Bacillati</taxon>
        <taxon>Actinomycetota</taxon>
        <taxon>Actinomycetes</taxon>
        <taxon>Kitasatosporales</taxon>
        <taxon>Streptomycetaceae</taxon>
        <taxon>Streptomyces</taxon>
    </lineage>
</organism>